<evidence type="ECO:0000313" key="6">
    <source>
        <dbReference type="EMBL" id="RGK51971.1"/>
    </source>
</evidence>
<protein>
    <submittedName>
        <fullName evidence="7">GntR family transcriptional regulator</fullName>
    </submittedName>
</protein>
<dbReference type="InterPro" id="IPR028082">
    <property type="entry name" value="Peripla_BP_I"/>
</dbReference>
<evidence type="ECO:0000313" key="9">
    <source>
        <dbReference type="EMBL" id="RHF92980.1"/>
    </source>
</evidence>
<dbReference type="EMBL" id="QSTF01000002">
    <property type="protein sequence ID" value="RGM42866.1"/>
    <property type="molecule type" value="Genomic_DNA"/>
</dbReference>
<evidence type="ECO:0000256" key="2">
    <source>
        <dbReference type="ARBA" id="ARBA00023125"/>
    </source>
</evidence>
<reference evidence="5" key="2">
    <citation type="journal article" date="2021" name="PeerJ">
        <title>Extensive microbial diversity within the chicken gut microbiome revealed by metagenomics and culture.</title>
        <authorList>
            <person name="Gilroy R."/>
            <person name="Ravi A."/>
            <person name="Getino M."/>
            <person name="Pursley I."/>
            <person name="Horton D.L."/>
            <person name="Alikhan N.F."/>
            <person name="Baker D."/>
            <person name="Gharbi K."/>
            <person name="Hall N."/>
            <person name="Watson M."/>
            <person name="Adriaenssens E.M."/>
            <person name="Foster-Nyarko E."/>
            <person name="Jarju S."/>
            <person name="Secka A."/>
            <person name="Antonio M."/>
            <person name="Oren A."/>
            <person name="Chaudhuri R.R."/>
            <person name="La Ragione R."/>
            <person name="Hildebrand F."/>
            <person name="Pallen M.J."/>
        </authorList>
    </citation>
    <scope>NUCLEOTIDE SEQUENCE</scope>
    <source>
        <strain evidence="5">9794</strain>
    </source>
</reference>
<dbReference type="Proteomes" id="UP000283485">
    <property type="component" value="Unassembled WGS sequence"/>
</dbReference>
<dbReference type="PROSITE" id="PS50949">
    <property type="entry name" value="HTH_GNTR"/>
    <property type="match status" value="1"/>
</dbReference>
<dbReference type="STRING" id="310297.BHV76_10220"/>
<dbReference type="InterPro" id="IPR036388">
    <property type="entry name" value="WH-like_DNA-bd_sf"/>
</dbReference>
<dbReference type="InterPro" id="IPR000524">
    <property type="entry name" value="Tscrpt_reg_HTH_GntR"/>
</dbReference>
<dbReference type="InterPro" id="IPR046335">
    <property type="entry name" value="LacI/GalR-like_sensor"/>
</dbReference>
<dbReference type="GO" id="GO:0003700">
    <property type="term" value="F:DNA-binding transcription factor activity"/>
    <property type="evidence" value="ECO:0007669"/>
    <property type="project" value="InterPro"/>
</dbReference>
<dbReference type="Proteomes" id="UP000285750">
    <property type="component" value="Unassembled WGS sequence"/>
</dbReference>
<feature type="domain" description="HTH gntR-type" evidence="4">
    <location>
        <begin position="11"/>
        <end position="79"/>
    </location>
</feature>
<name>A0A3E4WKT6_9BACT</name>
<keyword evidence="2" id="KW-0238">DNA-binding</keyword>
<dbReference type="SMART" id="SM00345">
    <property type="entry name" value="HTH_GNTR"/>
    <property type="match status" value="1"/>
</dbReference>
<organism evidence="7 10">
    <name type="scientific">Phocaeicola plebeius</name>
    <dbReference type="NCBI Taxonomy" id="310297"/>
    <lineage>
        <taxon>Bacteria</taxon>
        <taxon>Pseudomonadati</taxon>
        <taxon>Bacteroidota</taxon>
        <taxon>Bacteroidia</taxon>
        <taxon>Bacteroidales</taxon>
        <taxon>Bacteroidaceae</taxon>
        <taxon>Phocaeicola</taxon>
    </lineage>
</organism>
<reference evidence="5" key="3">
    <citation type="submission" date="2021-09" db="EMBL/GenBank/DDBJ databases">
        <authorList>
            <person name="Gilroy R."/>
        </authorList>
    </citation>
    <scope>NUCLEOTIDE SEQUENCE</scope>
    <source>
        <strain evidence="5">9794</strain>
    </source>
</reference>
<gene>
    <name evidence="9" type="ORF">DW653_02115</name>
    <name evidence="8" type="ORF">DWY14_03175</name>
    <name evidence="7" type="ORF">DXC17_01095</name>
    <name evidence="6" type="ORF">DXD04_14330</name>
    <name evidence="5" type="ORF">K8V40_10845</name>
</gene>
<dbReference type="CDD" id="cd07377">
    <property type="entry name" value="WHTH_GntR"/>
    <property type="match status" value="1"/>
</dbReference>
<keyword evidence="3" id="KW-0804">Transcription</keyword>
<dbReference type="InterPro" id="IPR036390">
    <property type="entry name" value="WH_DNA-bd_sf"/>
</dbReference>
<proteinExistence type="predicted"/>
<dbReference type="EMBL" id="QRHQ01000002">
    <property type="protein sequence ID" value="RHF92980.1"/>
    <property type="molecule type" value="Genomic_DNA"/>
</dbReference>
<dbReference type="Gene3D" id="3.40.50.2300">
    <property type="match status" value="2"/>
</dbReference>
<dbReference type="Pfam" id="PF13377">
    <property type="entry name" value="Peripla_BP_3"/>
    <property type="match status" value="1"/>
</dbReference>
<dbReference type="SUPFAM" id="SSF46785">
    <property type="entry name" value="Winged helix' DNA-binding domain"/>
    <property type="match status" value="1"/>
</dbReference>
<dbReference type="EMBL" id="DYWE01000112">
    <property type="protein sequence ID" value="HJF82126.1"/>
    <property type="molecule type" value="Genomic_DNA"/>
</dbReference>
<evidence type="ECO:0000313" key="11">
    <source>
        <dbReference type="Proteomes" id="UP000260862"/>
    </source>
</evidence>
<evidence type="ECO:0000313" key="13">
    <source>
        <dbReference type="Proteomes" id="UP000285750"/>
    </source>
</evidence>
<sequence length="328" mass="38127">MEKNIKFGQQSTKVKQLSDLIEQDILVGKYRTDTSLPSINALSKTYHVSRDTVFKAFADLRERKLIDSTPGKGYYVTNRKEKIFLLLDEYSPFKNTLYNSFVKKLSVSYKVDLWFHQYNEHIFNTILCEAIGRYNYYVVMNFDNEKFSPLFDKIPSSRLLLLDFGKFEKGNHSYICQNFDDAFYKALTQLTARLERYRKIVFQLPQESKHPQTSVQSFETYCEDHHFVGEVVNEEDIQEVEKGVVYIVIRQTDVVNVIKRSRQNGLKCGVDFGLIAYNDTPAYEVIDEGITALSINWEEMGRKAASFILTGESVQEFLPTEVHLRNSV</sequence>
<evidence type="ECO:0000256" key="1">
    <source>
        <dbReference type="ARBA" id="ARBA00023015"/>
    </source>
</evidence>
<dbReference type="GO" id="GO:0003677">
    <property type="term" value="F:DNA binding"/>
    <property type="evidence" value="ECO:0007669"/>
    <property type="project" value="UniProtKB-KW"/>
</dbReference>
<comment type="caution">
    <text evidence="7">The sequence shown here is derived from an EMBL/GenBank/DDBJ whole genome shotgun (WGS) entry which is preliminary data.</text>
</comment>
<evidence type="ECO:0000313" key="12">
    <source>
        <dbReference type="Proteomes" id="UP000283485"/>
    </source>
</evidence>
<dbReference type="Proteomes" id="UP000260862">
    <property type="component" value="Unassembled WGS sequence"/>
</dbReference>
<evidence type="ECO:0000313" key="5">
    <source>
        <dbReference type="EMBL" id="HJF82126.1"/>
    </source>
</evidence>
<dbReference type="PANTHER" id="PTHR38445">
    <property type="entry name" value="HTH-TYPE TRANSCRIPTIONAL REPRESSOR YTRA"/>
    <property type="match status" value="1"/>
</dbReference>
<dbReference type="SUPFAM" id="SSF53822">
    <property type="entry name" value="Periplasmic binding protein-like I"/>
    <property type="match status" value="1"/>
</dbReference>
<dbReference type="RefSeq" id="WP_117673882.1">
    <property type="nucleotide sequence ID" value="NZ_CABOGR010000035.1"/>
</dbReference>
<dbReference type="Gene3D" id="1.10.10.10">
    <property type="entry name" value="Winged helix-like DNA-binding domain superfamily/Winged helix DNA-binding domain"/>
    <property type="match status" value="1"/>
</dbReference>
<keyword evidence="1" id="KW-0805">Transcription regulation</keyword>
<dbReference type="EMBL" id="QRUY01000004">
    <property type="protein sequence ID" value="RGS09829.1"/>
    <property type="molecule type" value="Genomic_DNA"/>
</dbReference>
<dbReference type="Proteomes" id="UP000260780">
    <property type="component" value="Unassembled WGS sequence"/>
</dbReference>
<keyword evidence="11" id="KW-1185">Reference proteome</keyword>
<dbReference type="EMBL" id="QSQT01000035">
    <property type="protein sequence ID" value="RGK51971.1"/>
    <property type="molecule type" value="Genomic_DNA"/>
</dbReference>
<dbReference type="PANTHER" id="PTHR38445:SF10">
    <property type="entry name" value="GNTR-FAMILY TRANSCRIPTIONAL REGULATOR"/>
    <property type="match status" value="1"/>
</dbReference>
<reference evidence="10 11" key="1">
    <citation type="submission" date="2018-08" db="EMBL/GenBank/DDBJ databases">
        <title>A genome reference for cultivated species of the human gut microbiota.</title>
        <authorList>
            <person name="Zou Y."/>
            <person name="Xue W."/>
            <person name="Luo G."/>
        </authorList>
    </citation>
    <scope>NUCLEOTIDE SEQUENCE [LARGE SCALE GENOMIC DNA]</scope>
    <source>
        <strain evidence="8 13">AF24-16AC</strain>
        <strain evidence="9 12">AM23-23</strain>
        <strain evidence="7 10">OM08-14</strain>
        <strain evidence="6 11">TF10-3AC</strain>
    </source>
</reference>
<accession>A0A3E4WKT6</accession>
<evidence type="ECO:0000313" key="8">
    <source>
        <dbReference type="EMBL" id="RGS09829.1"/>
    </source>
</evidence>
<evidence type="ECO:0000259" key="4">
    <source>
        <dbReference type="PROSITE" id="PS50949"/>
    </source>
</evidence>
<dbReference type="Pfam" id="PF00392">
    <property type="entry name" value="GntR"/>
    <property type="match status" value="1"/>
</dbReference>
<evidence type="ECO:0000313" key="7">
    <source>
        <dbReference type="EMBL" id="RGM42866.1"/>
    </source>
</evidence>
<dbReference type="Proteomes" id="UP000722357">
    <property type="component" value="Unassembled WGS sequence"/>
</dbReference>
<dbReference type="AlphaFoldDB" id="A0A3E4WKT6"/>
<evidence type="ECO:0000313" key="10">
    <source>
        <dbReference type="Proteomes" id="UP000260780"/>
    </source>
</evidence>
<evidence type="ECO:0000256" key="3">
    <source>
        <dbReference type="ARBA" id="ARBA00023163"/>
    </source>
</evidence>